<sequence length="258" mass="29228">MTARFDASKFQRQMREAQRQANQEAQRRVNAYNREVARVERENKRKVDNYNREVARRNQKVVDKYNRQVDAVNAANRKADSHNRTVIASLNSQLRSASQGPRYTPAEQELADRVHEALIVQDEREYDAFLSYARIDGGDAGNLLREHLDELGVNVWFDEIAIIPGKSQALQMDKGLRKARCGIALLTPAYLTGRFWTERELGALLHKSTLIPVLHNVTFEQVAEYSGILPDLAGFETSRDPIPVIAQKIAAAILASDE</sequence>
<feature type="compositionally biased region" description="Basic and acidic residues" evidence="1">
    <location>
        <begin position="1"/>
        <end position="18"/>
    </location>
</feature>
<dbReference type="GO" id="GO:0007165">
    <property type="term" value="P:signal transduction"/>
    <property type="evidence" value="ECO:0007669"/>
    <property type="project" value="InterPro"/>
</dbReference>
<reference evidence="3 4" key="1">
    <citation type="submission" date="2014-07" db="EMBL/GenBank/DDBJ databases">
        <authorList>
            <person name="Zhang J.E."/>
            <person name="Yang H."/>
            <person name="Guo J."/>
            <person name="Deng Z."/>
            <person name="Luo H."/>
            <person name="Luo M."/>
            <person name="Zhao B."/>
        </authorList>
    </citation>
    <scope>NUCLEOTIDE SEQUENCE [LARGE SCALE GENOMIC DNA]</scope>
    <source>
        <strain evidence="3 4">1CP</strain>
        <plasmid evidence="4">Plasmid pr1cp2</plasmid>
    </source>
</reference>
<organism evidence="3 4">
    <name type="scientific">Rhodococcus opacus</name>
    <name type="common">Nocardia opaca</name>
    <dbReference type="NCBI Taxonomy" id="37919"/>
    <lineage>
        <taxon>Bacteria</taxon>
        <taxon>Bacillati</taxon>
        <taxon>Actinomycetota</taxon>
        <taxon>Actinomycetes</taxon>
        <taxon>Mycobacteriales</taxon>
        <taxon>Nocardiaceae</taxon>
        <taxon>Rhodococcus</taxon>
    </lineage>
</organism>
<dbReference type="Gene3D" id="3.40.50.10140">
    <property type="entry name" value="Toll/interleukin-1 receptor homology (TIR) domain"/>
    <property type="match status" value="1"/>
</dbReference>
<evidence type="ECO:0000259" key="2">
    <source>
        <dbReference type="PROSITE" id="PS50104"/>
    </source>
</evidence>
<dbReference type="InterPro" id="IPR000157">
    <property type="entry name" value="TIR_dom"/>
</dbReference>
<accession>A0A1B1KJ69</accession>
<evidence type="ECO:0000256" key="1">
    <source>
        <dbReference type="SAM" id="MobiDB-lite"/>
    </source>
</evidence>
<name>A0A1B1KJ69_RHOOP</name>
<dbReference type="Pfam" id="PF13676">
    <property type="entry name" value="TIR_2"/>
    <property type="match status" value="1"/>
</dbReference>
<dbReference type="SUPFAM" id="SSF52200">
    <property type="entry name" value="Toll/Interleukin receptor TIR domain"/>
    <property type="match status" value="1"/>
</dbReference>
<dbReference type="InterPro" id="IPR035897">
    <property type="entry name" value="Toll_tir_struct_dom_sf"/>
</dbReference>
<keyword evidence="3" id="KW-0614">Plasmid</keyword>
<dbReference type="AlphaFoldDB" id="A0A1B1KJ69"/>
<dbReference type="PROSITE" id="PS50104">
    <property type="entry name" value="TIR"/>
    <property type="match status" value="1"/>
</dbReference>
<evidence type="ECO:0000313" key="4">
    <source>
        <dbReference type="Proteomes" id="UP000186108"/>
    </source>
</evidence>
<protein>
    <recommendedName>
        <fullName evidence="2">TIR domain-containing protein</fullName>
    </recommendedName>
</protein>
<proteinExistence type="predicted"/>
<dbReference type="EMBL" id="CP009113">
    <property type="protein sequence ID" value="ANS32650.1"/>
    <property type="molecule type" value="Genomic_DNA"/>
</dbReference>
<dbReference type="PATRIC" id="fig|37919.13.peg.8503"/>
<evidence type="ECO:0000313" key="3">
    <source>
        <dbReference type="EMBL" id="ANS32650.1"/>
    </source>
</evidence>
<feature type="domain" description="TIR" evidence="2">
    <location>
        <begin position="124"/>
        <end position="253"/>
    </location>
</feature>
<geneLocation type="plasmid" evidence="4">
    <name>pr1cp2</name>
</geneLocation>
<feature type="compositionally biased region" description="Low complexity" evidence="1">
    <location>
        <begin position="19"/>
        <end position="28"/>
    </location>
</feature>
<feature type="region of interest" description="Disordered" evidence="1">
    <location>
        <begin position="1"/>
        <end position="28"/>
    </location>
</feature>
<gene>
    <name evidence="3" type="ORF">R1CP_40350</name>
</gene>
<dbReference type="RefSeq" id="WP_196775349.1">
    <property type="nucleotide sequence ID" value="NZ_CP009113.1"/>
</dbReference>
<dbReference type="Proteomes" id="UP000186108">
    <property type="component" value="Plasmid pR1CP2"/>
</dbReference>